<name>A0ABX7FPB7_BRECH</name>
<feature type="region of interest" description="Disordered" evidence="1">
    <location>
        <begin position="203"/>
        <end position="256"/>
    </location>
</feature>
<sequence>MTLYLDYTSPSIQYFDDVNRNRLFTKDQQNYINVLSTQTLNSLDNVSLLDIFMSQSNVVEPHYHQNAAELVYCASGSANVSFINPFTNQVSTYRVTPGQVANVPQGWWHWEVATEDNTHLIAIFNAPIPEVILASDILRLTPSNIMAHTYCLNEAQWRDTISPIQMSTFIGPPVNCYQGQVQGLANQQPQVYGYQLPYQQAPVPPQSGFGQGSPFAPGTYPQQPQGTFPQQQQGMYPQQQQGMYPQQQQGIFPQHW</sequence>
<evidence type="ECO:0000313" key="4">
    <source>
        <dbReference type="Proteomes" id="UP000596248"/>
    </source>
</evidence>
<dbReference type="Proteomes" id="UP000596248">
    <property type="component" value="Chromosome"/>
</dbReference>
<keyword evidence="4" id="KW-1185">Reference proteome</keyword>
<evidence type="ECO:0000259" key="2">
    <source>
        <dbReference type="SMART" id="SM00835"/>
    </source>
</evidence>
<feature type="compositionally biased region" description="Low complexity" evidence="1">
    <location>
        <begin position="217"/>
        <end position="250"/>
    </location>
</feature>
<gene>
    <name evidence="3" type="ORF">JNE38_29610</name>
</gene>
<proteinExistence type="predicted"/>
<reference evidence="3 4" key="1">
    <citation type="submission" date="2021-01" db="EMBL/GenBank/DDBJ databases">
        <title>Identification of strong promoters based on the transcriptome of Brevibacillus choshinensis.</title>
        <authorList>
            <person name="Yao D."/>
            <person name="Zhang K."/>
            <person name="Wu J."/>
        </authorList>
    </citation>
    <scope>NUCLEOTIDE SEQUENCE [LARGE SCALE GENOMIC DNA]</scope>
    <source>
        <strain evidence="3 4">HPD31-SP3</strain>
    </source>
</reference>
<protein>
    <submittedName>
        <fullName evidence="3">Cupin domain-containing protein</fullName>
    </submittedName>
</protein>
<accession>A0ABX7FPB7</accession>
<dbReference type="PANTHER" id="PTHR31238">
    <property type="entry name" value="GERMIN-LIKE PROTEIN SUBFAMILY 3 MEMBER 3"/>
    <property type="match status" value="1"/>
</dbReference>
<dbReference type="Gene3D" id="2.60.120.10">
    <property type="entry name" value="Jelly Rolls"/>
    <property type="match status" value="1"/>
</dbReference>
<dbReference type="InterPro" id="IPR014710">
    <property type="entry name" value="RmlC-like_jellyroll"/>
</dbReference>
<feature type="domain" description="Cupin type-1" evidence="2">
    <location>
        <begin position="21"/>
        <end position="158"/>
    </location>
</feature>
<dbReference type="CDD" id="cd20306">
    <property type="entry name" value="cupin_OxDC-like"/>
    <property type="match status" value="1"/>
</dbReference>
<organism evidence="3 4">
    <name type="scientific">Brevibacillus choshinensis</name>
    <dbReference type="NCBI Taxonomy" id="54911"/>
    <lineage>
        <taxon>Bacteria</taxon>
        <taxon>Bacillati</taxon>
        <taxon>Bacillota</taxon>
        <taxon>Bacilli</taxon>
        <taxon>Bacillales</taxon>
        <taxon>Paenibacillaceae</taxon>
        <taxon>Brevibacillus</taxon>
    </lineage>
</organism>
<dbReference type="RefSeq" id="WP_203354588.1">
    <property type="nucleotide sequence ID" value="NZ_CP069127.1"/>
</dbReference>
<dbReference type="EMBL" id="CP069127">
    <property type="protein sequence ID" value="QRG67535.1"/>
    <property type="molecule type" value="Genomic_DNA"/>
</dbReference>
<dbReference type="SMART" id="SM00835">
    <property type="entry name" value="Cupin_1"/>
    <property type="match status" value="1"/>
</dbReference>
<dbReference type="InterPro" id="IPR011051">
    <property type="entry name" value="RmlC_Cupin_sf"/>
</dbReference>
<evidence type="ECO:0000256" key="1">
    <source>
        <dbReference type="SAM" id="MobiDB-lite"/>
    </source>
</evidence>
<dbReference type="Pfam" id="PF00190">
    <property type="entry name" value="Cupin_1"/>
    <property type="match status" value="1"/>
</dbReference>
<evidence type="ECO:0000313" key="3">
    <source>
        <dbReference type="EMBL" id="QRG67535.1"/>
    </source>
</evidence>
<dbReference type="SUPFAM" id="SSF51182">
    <property type="entry name" value="RmlC-like cupins"/>
    <property type="match status" value="1"/>
</dbReference>
<dbReference type="InterPro" id="IPR006045">
    <property type="entry name" value="Cupin_1"/>
</dbReference>